<dbReference type="InterPro" id="IPR046342">
    <property type="entry name" value="CBS_dom_sf"/>
</dbReference>
<reference evidence="12 13" key="1">
    <citation type="submission" date="2017-09" db="EMBL/GenBank/DDBJ databases">
        <title>Depth-based differentiation of microbial function through sediment-hosted aquifers and enrichment of novel symbionts in the deep terrestrial subsurface.</title>
        <authorList>
            <person name="Probst A.J."/>
            <person name="Ladd B."/>
            <person name="Jarett J.K."/>
            <person name="Geller-Mcgrath D.E."/>
            <person name="Sieber C.M."/>
            <person name="Emerson J.B."/>
            <person name="Anantharaman K."/>
            <person name="Thomas B.C."/>
            <person name="Malmstrom R."/>
            <person name="Stieglmeier M."/>
            <person name="Klingl A."/>
            <person name="Woyke T."/>
            <person name="Ryan C.M."/>
            <person name="Banfield J.F."/>
        </authorList>
    </citation>
    <scope>NUCLEOTIDE SEQUENCE [LARGE SCALE GENOMIC DNA]</scope>
    <source>
        <strain evidence="12">CG11_big_fil_rev_8_21_14_0_20_43_7</strain>
    </source>
</reference>
<evidence type="ECO:0000256" key="5">
    <source>
        <dbReference type="ARBA" id="ARBA00023122"/>
    </source>
</evidence>
<evidence type="ECO:0000259" key="10">
    <source>
        <dbReference type="PROSITE" id="PS51371"/>
    </source>
</evidence>
<keyword evidence="6 8" id="KW-0472">Membrane</keyword>
<dbReference type="PROSITE" id="PS51371">
    <property type="entry name" value="CBS"/>
    <property type="match status" value="1"/>
</dbReference>
<keyword evidence="4 8" id="KW-1133">Transmembrane helix</keyword>
<organism evidence="12 13">
    <name type="scientific">Candidatus Magasanikbacteria bacterium CG11_big_fil_rev_8_21_14_0_20_43_7</name>
    <dbReference type="NCBI Taxonomy" id="1974654"/>
    <lineage>
        <taxon>Bacteria</taxon>
        <taxon>Candidatus Magasanikiibacteriota</taxon>
    </lineage>
</organism>
<evidence type="ECO:0008006" key="14">
    <source>
        <dbReference type="Google" id="ProtNLM"/>
    </source>
</evidence>
<comment type="caution">
    <text evidence="12">The sequence shown here is derived from an EMBL/GenBank/DDBJ whole genome shotgun (WGS) entry which is preliminary data.</text>
</comment>
<dbReference type="CDD" id="cd04590">
    <property type="entry name" value="CBS_pair_CorC_HlyC_assoc"/>
    <property type="match status" value="1"/>
</dbReference>
<evidence type="ECO:0000313" key="12">
    <source>
        <dbReference type="EMBL" id="PIR03461.1"/>
    </source>
</evidence>
<evidence type="ECO:0000256" key="8">
    <source>
        <dbReference type="PROSITE-ProRule" id="PRU01193"/>
    </source>
</evidence>
<evidence type="ECO:0000256" key="7">
    <source>
        <dbReference type="PROSITE-ProRule" id="PRU00703"/>
    </source>
</evidence>
<dbReference type="Pfam" id="PF00571">
    <property type="entry name" value="CBS"/>
    <property type="match status" value="2"/>
</dbReference>
<dbReference type="Proteomes" id="UP000229782">
    <property type="component" value="Unassembled WGS sequence"/>
</dbReference>
<feature type="transmembrane region" description="Helical" evidence="9">
    <location>
        <begin position="57"/>
        <end position="81"/>
    </location>
</feature>
<feature type="transmembrane region" description="Helical" evidence="9">
    <location>
        <begin position="6"/>
        <end position="28"/>
    </location>
</feature>
<dbReference type="PROSITE" id="PS51846">
    <property type="entry name" value="CNNM"/>
    <property type="match status" value="1"/>
</dbReference>
<name>A0A2H0N3K5_9BACT</name>
<dbReference type="AlphaFoldDB" id="A0A2H0N3K5"/>
<dbReference type="Pfam" id="PF01595">
    <property type="entry name" value="CNNM"/>
    <property type="match status" value="1"/>
</dbReference>
<feature type="transmembrane region" description="Helical" evidence="9">
    <location>
        <begin position="87"/>
        <end position="108"/>
    </location>
</feature>
<dbReference type="Gene3D" id="3.90.1280.20">
    <property type="match status" value="1"/>
</dbReference>
<feature type="domain" description="CNNM transmembrane" evidence="11">
    <location>
        <begin position="1"/>
        <end position="179"/>
    </location>
</feature>
<dbReference type="InterPro" id="IPR000644">
    <property type="entry name" value="CBS_dom"/>
</dbReference>
<evidence type="ECO:0000256" key="9">
    <source>
        <dbReference type="SAM" id="Phobius"/>
    </source>
</evidence>
<dbReference type="GO" id="GO:0016020">
    <property type="term" value="C:membrane"/>
    <property type="evidence" value="ECO:0007669"/>
    <property type="project" value="UniProtKB-SubCell"/>
</dbReference>
<gene>
    <name evidence="12" type="ORF">COV60_00195</name>
</gene>
<sequence>MIPELSILLILLTFSAFFSASEVAFIALSDTKVDTMVKKGVRRAKKIKTLKQNPRRLLVTILIGNNIVNIAAASLATVIATEIFHSGAIGIATGTMTLLILIFGEIIPKAYAANHAKKMAIVSEPWVRMLQLVLFPLIILFEGMITVFAGKHAPEKISEDELKAMARSGVTQGTIEKEERVMLERLFEFNDITAEDIMTPRVQMVYLEKHATLEKAVAYIKKHPHTRFPIVEASPDHVTGFVHARDVLISFLDQKDTPIETIAHPILRVPKQLPIDDMLKEFQKVQVHLAVVLDEYGGTEGIVTL</sequence>
<evidence type="ECO:0000256" key="6">
    <source>
        <dbReference type="ARBA" id="ARBA00023136"/>
    </source>
</evidence>
<protein>
    <recommendedName>
        <fullName evidence="14">Hemolysin</fullName>
    </recommendedName>
</protein>
<dbReference type="PANTHER" id="PTHR22777">
    <property type="entry name" value="HEMOLYSIN-RELATED"/>
    <property type="match status" value="1"/>
</dbReference>
<dbReference type="EMBL" id="PCWM01000005">
    <property type="protein sequence ID" value="PIR03461.1"/>
    <property type="molecule type" value="Genomic_DNA"/>
</dbReference>
<evidence type="ECO:0000313" key="13">
    <source>
        <dbReference type="Proteomes" id="UP000229782"/>
    </source>
</evidence>
<accession>A0A2H0N3K5</accession>
<feature type="non-terminal residue" evidence="12">
    <location>
        <position position="305"/>
    </location>
</feature>
<keyword evidence="2 8" id="KW-0812">Transmembrane</keyword>
<evidence type="ECO:0000256" key="2">
    <source>
        <dbReference type="ARBA" id="ARBA00022692"/>
    </source>
</evidence>
<dbReference type="InterPro" id="IPR044751">
    <property type="entry name" value="Ion_transp-like_CBS"/>
</dbReference>
<dbReference type="Gene3D" id="3.10.580.10">
    <property type="entry name" value="CBS-domain"/>
    <property type="match status" value="1"/>
</dbReference>
<evidence type="ECO:0000256" key="1">
    <source>
        <dbReference type="ARBA" id="ARBA00004141"/>
    </source>
</evidence>
<keyword evidence="3" id="KW-0677">Repeat</keyword>
<feature type="domain" description="CBS" evidence="10">
    <location>
        <begin position="198"/>
        <end position="257"/>
    </location>
</feature>
<comment type="subcellular location">
    <subcellularLocation>
        <location evidence="1">Membrane</location>
        <topology evidence="1">Multi-pass membrane protein</topology>
    </subcellularLocation>
</comment>
<dbReference type="SUPFAM" id="SSF54631">
    <property type="entry name" value="CBS-domain pair"/>
    <property type="match status" value="1"/>
</dbReference>
<feature type="transmembrane region" description="Helical" evidence="9">
    <location>
        <begin position="129"/>
        <end position="149"/>
    </location>
</feature>
<dbReference type="InterPro" id="IPR002550">
    <property type="entry name" value="CNNM"/>
</dbReference>
<evidence type="ECO:0000259" key="11">
    <source>
        <dbReference type="PROSITE" id="PS51846"/>
    </source>
</evidence>
<dbReference type="PANTHER" id="PTHR22777:SF17">
    <property type="entry name" value="UPF0053 PROTEIN SLL0260"/>
    <property type="match status" value="1"/>
</dbReference>
<proteinExistence type="predicted"/>
<evidence type="ECO:0000256" key="4">
    <source>
        <dbReference type="ARBA" id="ARBA00022989"/>
    </source>
</evidence>
<keyword evidence="5 7" id="KW-0129">CBS domain</keyword>
<evidence type="ECO:0000256" key="3">
    <source>
        <dbReference type="ARBA" id="ARBA00022737"/>
    </source>
</evidence>